<feature type="compositionally biased region" description="Polar residues" evidence="1">
    <location>
        <begin position="104"/>
        <end position="116"/>
    </location>
</feature>
<sequence>MALLFTCDNFTWNLAHSHGLSLFLFLESGTASTQYIMHGGLATSISNFQNPSPALSSSYDFHFPNPAVLTTTPSSTSPTFSFAFSRHNSYHSSREKPNFHHQISYHNPISTSQHSS</sequence>
<evidence type="ECO:0000256" key="1">
    <source>
        <dbReference type="SAM" id="MobiDB-lite"/>
    </source>
</evidence>
<protein>
    <submittedName>
        <fullName evidence="2">Uncharacterized protein</fullName>
    </submittedName>
</protein>
<proteinExistence type="predicted"/>
<keyword evidence="3" id="KW-1185">Reference proteome</keyword>
<dbReference type="EMBL" id="JAYMYR010000007">
    <property type="protein sequence ID" value="KAK7352789.1"/>
    <property type="molecule type" value="Genomic_DNA"/>
</dbReference>
<accession>A0AAN9QZ98</accession>
<dbReference type="AlphaFoldDB" id="A0AAN9QZ98"/>
<feature type="region of interest" description="Disordered" evidence="1">
    <location>
        <begin position="92"/>
        <end position="116"/>
    </location>
</feature>
<name>A0AAN9QZ98_PHACN</name>
<dbReference type="Proteomes" id="UP001374584">
    <property type="component" value="Unassembled WGS sequence"/>
</dbReference>
<reference evidence="2 3" key="1">
    <citation type="submission" date="2024-01" db="EMBL/GenBank/DDBJ databases">
        <title>The genomes of 5 underutilized Papilionoideae crops provide insights into root nodulation and disease resistanc.</title>
        <authorList>
            <person name="Jiang F."/>
        </authorList>
    </citation>
    <scope>NUCLEOTIDE SEQUENCE [LARGE SCALE GENOMIC DNA]</scope>
    <source>
        <strain evidence="2">JINMINGXINNONG_FW02</strain>
        <tissue evidence="2">Leaves</tissue>
    </source>
</reference>
<gene>
    <name evidence="2" type="ORF">VNO80_18218</name>
</gene>
<evidence type="ECO:0000313" key="3">
    <source>
        <dbReference type="Proteomes" id="UP001374584"/>
    </source>
</evidence>
<organism evidence="2 3">
    <name type="scientific">Phaseolus coccineus</name>
    <name type="common">Scarlet runner bean</name>
    <name type="synonym">Phaseolus multiflorus</name>
    <dbReference type="NCBI Taxonomy" id="3886"/>
    <lineage>
        <taxon>Eukaryota</taxon>
        <taxon>Viridiplantae</taxon>
        <taxon>Streptophyta</taxon>
        <taxon>Embryophyta</taxon>
        <taxon>Tracheophyta</taxon>
        <taxon>Spermatophyta</taxon>
        <taxon>Magnoliopsida</taxon>
        <taxon>eudicotyledons</taxon>
        <taxon>Gunneridae</taxon>
        <taxon>Pentapetalae</taxon>
        <taxon>rosids</taxon>
        <taxon>fabids</taxon>
        <taxon>Fabales</taxon>
        <taxon>Fabaceae</taxon>
        <taxon>Papilionoideae</taxon>
        <taxon>50 kb inversion clade</taxon>
        <taxon>NPAAA clade</taxon>
        <taxon>indigoferoid/millettioid clade</taxon>
        <taxon>Phaseoleae</taxon>
        <taxon>Phaseolus</taxon>
    </lineage>
</organism>
<evidence type="ECO:0000313" key="2">
    <source>
        <dbReference type="EMBL" id="KAK7352789.1"/>
    </source>
</evidence>
<comment type="caution">
    <text evidence="2">The sequence shown here is derived from an EMBL/GenBank/DDBJ whole genome shotgun (WGS) entry which is preliminary data.</text>
</comment>